<dbReference type="OrthoDB" id="10457017at2759"/>
<proteinExistence type="predicted"/>
<gene>
    <name evidence="2" type="ORF">SBOR_7222</name>
</gene>
<evidence type="ECO:0000256" key="1">
    <source>
        <dbReference type="SAM" id="MobiDB-lite"/>
    </source>
</evidence>
<sequence length="146" mass="16141">MPTNEEILQEACDRVRQGKALTSKMKMLLGHAALERMEEMEIEASARAVAVGVYAGEKKKERRKKKLERRREEKKEEARNMGIDAKLAGGLSAVGLEGEGKEDGASRKTLYREMVGDRVLEDALVGGREMEVVICGSAFAATDEEQ</sequence>
<feature type="region of interest" description="Disordered" evidence="1">
    <location>
        <begin position="57"/>
        <end position="81"/>
    </location>
</feature>
<dbReference type="AlphaFoldDB" id="W9CC55"/>
<accession>W9CC55</accession>
<organism evidence="2 3">
    <name type="scientific">Sclerotinia borealis (strain F-4128)</name>
    <dbReference type="NCBI Taxonomy" id="1432307"/>
    <lineage>
        <taxon>Eukaryota</taxon>
        <taxon>Fungi</taxon>
        <taxon>Dikarya</taxon>
        <taxon>Ascomycota</taxon>
        <taxon>Pezizomycotina</taxon>
        <taxon>Leotiomycetes</taxon>
        <taxon>Helotiales</taxon>
        <taxon>Sclerotiniaceae</taxon>
        <taxon>Sclerotinia</taxon>
    </lineage>
</organism>
<dbReference type="Proteomes" id="UP000019487">
    <property type="component" value="Unassembled WGS sequence"/>
</dbReference>
<feature type="compositionally biased region" description="Basic and acidic residues" evidence="1">
    <location>
        <begin position="69"/>
        <end position="79"/>
    </location>
</feature>
<dbReference type="EMBL" id="AYSA01000389">
    <property type="protein sequence ID" value="ESZ92414.1"/>
    <property type="molecule type" value="Genomic_DNA"/>
</dbReference>
<name>W9CC55_SCLBF</name>
<evidence type="ECO:0000313" key="3">
    <source>
        <dbReference type="Proteomes" id="UP000019487"/>
    </source>
</evidence>
<evidence type="ECO:0000313" key="2">
    <source>
        <dbReference type="EMBL" id="ESZ92414.1"/>
    </source>
</evidence>
<reference evidence="2 3" key="1">
    <citation type="journal article" date="2014" name="Genome Announc.">
        <title>Draft genome sequence of Sclerotinia borealis, a psychrophilic plant pathogenic fungus.</title>
        <authorList>
            <person name="Mardanov A.V."/>
            <person name="Beletsky A.V."/>
            <person name="Kadnikov V.V."/>
            <person name="Ignatov A.N."/>
            <person name="Ravin N.V."/>
        </authorList>
    </citation>
    <scope>NUCLEOTIDE SEQUENCE [LARGE SCALE GENOMIC DNA]</scope>
    <source>
        <strain evidence="3">F-4157</strain>
    </source>
</reference>
<keyword evidence="3" id="KW-1185">Reference proteome</keyword>
<protein>
    <submittedName>
        <fullName evidence="2">Uncharacterized protein</fullName>
    </submittedName>
</protein>
<dbReference type="HOGENOM" id="CLU_1778558_0_0_1"/>
<comment type="caution">
    <text evidence="2">The sequence shown here is derived from an EMBL/GenBank/DDBJ whole genome shotgun (WGS) entry which is preliminary data.</text>
</comment>